<reference evidence="2" key="1">
    <citation type="submission" date="2014-09" db="EMBL/GenBank/DDBJ databases">
        <authorList>
            <person name="Magalhaes I.L.F."/>
            <person name="Oliveira U."/>
            <person name="Santos F.R."/>
            <person name="Vidigal T.H.D.A."/>
            <person name="Brescovit A.D."/>
            <person name="Santos A.J."/>
        </authorList>
    </citation>
    <scope>NUCLEOTIDE SEQUENCE</scope>
    <source>
        <tissue evidence="2">Shoot tissue taken approximately 20 cm above the soil surface</tissue>
    </source>
</reference>
<organism evidence="2">
    <name type="scientific">Arundo donax</name>
    <name type="common">Giant reed</name>
    <name type="synonym">Donax arundinaceus</name>
    <dbReference type="NCBI Taxonomy" id="35708"/>
    <lineage>
        <taxon>Eukaryota</taxon>
        <taxon>Viridiplantae</taxon>
        <taxon>Streptophyta</taxon>
        <taxon>Embryophyta</taxon>
        <taxon>Tracheophyta</taxon>
        <taxon>Spermatophyta</taxon>
        <taxon>Magnoliopsida</taxon>
        <taxon>Liliopsida</taxon>
        <taxon>Poales</taxon>
        <taxon>Poaceae</taxon>
        <taxon>PACMAD clade</taxon>
        <taxon>Arundinoideae</taxon>
        <taxon>Arundineae</taxon>
        <taxon>Arundo</taxon>
    </lineage>
</organism>
<accession>A0A0A9C4A6</accession>
<keyword evidence="1" id="KW-0472">Membrane</keyword>
<feature type="transmembrane region" description="Helical" evidence="1">
    <location>
        <begin position="7"/>
        <end position="32"/>
    </location>
</feature>
<dbReference type="EMBL" id="GBRH01228612">
    <property type="protein sequence ID" value="JAD69283.1"/>
    <property type="molecule type" value="Transcribed_RNA"/>
</dbReference>
<evidence type="ECO:0000313" key="2">
    <source>
        <dbReference type="EMBL" id="JAD69283.1"/>
    </source>
</evidence>
<keyword evidence="1" id="KW-0812">Transmembrane</keyword>
<proteinExistence type="predicted"/>
<sequence length="34" mass="3835">MPVQHVCVIFLFHSFNFLLSSIGSLGLCYTTLVF</sequence>
<keyword evidence="1" id="KW-1133">Transmembrane helix</keyword>
<evidence type="ECO:0000256" key="1">
    <source>
        <dbReference type="SAM" id="Phobius"/>
    </source>
</evidence>
<dbReference type="AlphaFoldDB" id="A0A0A9C4A6"/>
<protein>
    <submittedName>
        <fullName evidence="2">Uncharacterized protein</fullName>
    </submittedName>
</protein>
<reference evidence="2" key="2">
    <citation type="journal article" date="2015" name="Data Brief">
        <title>Shoot transcriptome of the giant reed, Arundo donax.</title>
        <authorList>
            <person name="Barrero R.A."/>
            <person name="Guerrero F.D."/>
            <person name="Moolhuijzen P."/>
            <person name="Goolsby J.A."/>
            <person name="Tidwell J."/>
            <person name="Bellgard S.E."/>
            <person name="Bellgard M.I."/>
        </authorList>
    </citation>
    <scope>NUCLEOTIDE SEQUENCE</scope>
    <source>
        <tissue evidence="2">Shoot tissue taken approximately 20 cm above the soil surface</tissue>
    </source>
</reference>
<name>A0A0A9C4A6_ARUDO</name>